<keyword evidence="2" id="KW-1185">Reference proteome</keyword>
<gene>
    <name evidence="1" type="ORF">SAMN06264868_10554</name>
</gene>
<dbReference type="AlphaFoldDB" id="A0AA45WKK5"/>
<proteinExistence type="predicted"/>
<dbReference type="EMBL" id="FXTX01000005">
    <property type="protein sequence ID" value="SMP07761.1"/>
    <property type="molecule type" value="Genomic_DNA"/>
</dbReference>
<name>A0AA45WKK5_9AQUI</name>
<sequence>MTKVAWSITHQEFIISDHYYFSKLERYTKENSIIVEEVDKFEKLADYDVIVFNYPEIPFTKEEADFIEELVKKGKKVGIYAYYKNEDSIADRCNTLSERFGIKFNGDIVTDDVNNYDNDNLLITTTDIFPKLKEKGIQKVMLACTDTLTIAENVKPLIKAENTAISKLGKEKILFAKYDDPSGGCFIAGGTCVFWDNYSIDLYNNKEFSLALLMKKNG</sequence>
<evidence type="ECO:0000313" key="2">
    <source>
        <dbReference type="Proteomes" id="UP001157947"/>
    </source>
</evidence>
<reference evidence="1" key="1">
    <citation type="submission" date="2017-05" db="EMBL/GenBank/DDBJ databases">
        <authorList>
            <person name="Varghese N."/>
            <person name="Submissions S."/>
        </authorList>
    </citation>
    <scope>NUCLEOTIDE SEQUENCE</scope>
    <source>
        <strain evidence="1">DSM 18763</strain>
    </source>
</reference>
<accession>A0AA45WKK5</accession>
<dbReference type="Proteomes" id="UP001157947">
    <property type="component" value="Unassembled WGS sequence"/>
</dbReference>
<protein>
    <submittedName>
        <fullName evidence="1">Uncharacterized protein</fullName>
    </submittedName>
</protein>
<dbReference type="RefSeq" id="WP_265134001.1">
    <property type="nucleotide sequence ID" value="NZ_FXTX01000005.1"/>
</dbReference>
<evidence type="ECO:0000313" key="1">
    <source>
        <dbReference type="EMBL" id="SMP07761.1"/>
    </source>
</evidence>
<comment type="caution">
    <text evidence="1">The sequence shown here is derived from an EMBL/GenBank/DDBJ whole genome shotgun (WGS) entry which is preliminary data.</text>
</comment>
<organism evidence="1 2">
    <name type="scientific">Venenivibrio stagnispumantis</name>
    <dbReference type="NCBI Taxonomy" id="407998"/>
    <lineage>
        <taxon>Bacteria</taxon>
        <taxon>Pseudomonadati</taxon>
        <taxon>Aquificota</taxon>
        <taxon>Aquificia</taxon>
        <taxon>Aquificales</taxon>
        <taxon>Hydrogenothermaceae</taxon>
        <taxon>Venenivibrio</taxon>
    </lineage>
</organism>